<evidence type="ECO:0000256" key="1">
    <source>
        <dbReference type="ARBA" id="ARBA00004651"/>
    </source>
</evidence>
<sequence>MEDFYTLTMLISIAAFALTATITPGPNNVLLLSSGLTFGYKRSIPHVFGVFLGFALMVLLVGLGIGIVFEKFPIVLKILKVVGLLYLFWMAYKIGSSKGHLKIKEKHKPFTFIQAALFQWVNPKGWIMSMTAMSIFVTSKENSITQVIIIAFLFLIAGIISCNAWAIGGVALKRFIKDESHVRKFNLIMAILLVVSVLPVILGNW</sequence>
<evidence type="ECO:0000313" key="7">
    <source>
        <dbReference type="EMBL" id="QKF65663.1"/>
    </source>
</evidence>
<organism evidence="7 8">
    <name type="scientific">Arcobacter venerupis</name>
    <dbReference type="NCBI Taxonomy" id="1054033"/>
    <lineage>
        <taxon>Bacteria</taxon>
        <taxon>Pseudomonadati</taxon>
        <taxon>Campylobacterota</taxon>
        <taxon>Epsilonproteobacteria</taxon>
        <taxon>Campylobacterales</taxon>
        <taxon>Arcobacteraceae</taxon>
        <taxon>Arcobacter</taxon>
    </lineage>
</organism>
<feature type="transmembrane region" description="Helical" evidence="6">
    <location>
        <begin position="148"/>
        <end position="172"/>
    </location>
</feature>
<feature type="transmembrane region" description="Helical" evidence="6">
    <location>
        <begin position="112"/>
        <end position="136"/>
    </location>
</feature>
<accession>A0AAE7E223</accession>
<dbReference type="GO" id="GO:0015171">
    <property type="term" value="F:amino acid transmembrane transporter activity"/>
    <property type="evidence" value="ECO:0007669"/>
    <property type="project" value="TreeGrafter"/>
</dbReference>
<dbReference type="PANTHER" id="PTHR30086">
    <property type="entry name" value="ARGININE EXPORTER PROTEIN ARGO"/>
    <property type="match status" value="1"/>
</dbReference>
<keyword evidence="2" id="KW-1003">Cell membrane</keyword>
<keyword evidence="5 6" id="KW-0472">Membrane</keyword>
<keyword evidence="3 6" id="KW-0812">Transmembrane</keyword>
<keyword evidence="4 6" id="KW-1133">Transmembrane helix</keyword>
<dbReference type="RefSeq" id="WP_128358238.1">
    <property type="nucleotide sequence ID" value="NZ_CP053840.1"/>
</dbReference>
<comment type="subcellular location">
    <subcellularLocation>
        <location evidence="1">Cell membrane</location>
        <topology evidence="1">Multi-pass membrane protein</topology>
    </subcellularLocation>
</comment>
<reference evidence="7 8" key="1">
    <citation type="submission" date="2020-05" db="EMBL/GenBank/DDBJ databases">
        <title>Complete genome sequencing of Campylobacter and Arcobacter type strains.</title>
        <authorList>
            <person name="Miller W.G."/>
            <person name="Yee E."/>
        </authorList>
    </citation>
    <scope>NUCLEOTIDE SEQUENCE [LARGE SCALE GENOMIC DNA]</scope>
    <source>
        <strain evidence="7 8">LMG 26156</strain>
    </source>
</reference>
<evidence type="ECO:0000313" key="8">
    <source>
        <dbReference type="Proteomes" id="UP000503482"/>
    </source>
</evidence>
<evidence type="ECO:0000256" key="4">
    <source>
        <dbReference type="ARBA" id="ARBA00022989"/>
    </source>
</evidence>
<dbReference type="AlphaFoldDB" id="A0AAE7E223"/>
<keyword evidence="8" id="KW-1185">Reference proteome</keyword>
<dbReference type="PANTHER" id="PTHR30086:SF20">
    <property type="entry name" value="ARGININE EXPORTER PROTEIN ARGO-RELATED"/>
    <property type="match status" value="1"/>
</dbReference>
<dbReference type="KEGG" id="avp:AVENP_0081"/>
<gene>
    <name evidence="7" type="ORF">AVENP_0081</name>
</gene>
<dbReference type="EMBL" id="CP053840">
    <property type="protein sequence ID" value="QKF65663.1"/>
    <property type="molecule type" value="Genomic_DNA"/>
</dbReference>
<evidence type="ECO:0000256" key="5">
    <source>
        <dbReference type="ARBA" id="ARBA00023136"/>
    </source>
</evidence>
<dbReference type="GO" id="GO:0005886">
    <property type="term" value="C:plasma membrane"/>
    <property type="evidence" value="ECO:0007669"/>
    <property type="project" value="UniProtKB-SubCell"/>
</dbReference>
<name>A0AAE7E223_9BACT</name>
<dbReference type="InterPro" id="IPR001123">
    <property type="entry name" value="LeuE-type"/>
</dbReference>
<evidence type="ECO:0000256" key="3">
    <source>
        <dbReference type="ARBA" id="ARBA00022692"/>
    </source>
</evidence>
<evidence type="ECO:0000256" key="6">
    <source>
        <dbReference type="SAM" id="Phobius"/>
    </source>
</evidence>
<dbReference type="Pfam" id="PF01810">
    <property type="entry name" value="LysE"/>
    <property type="match status" value="1"/>
</dbReference>
<feature type="transmembrane region" description="Helical" evidence="6">
    <location>
        <begin position="184"/>
        <end position="202"/>
    </location>
</feature>
<feature type="transmembrane region" description="Helical" evidence="6">
    <location>
        <begin position="6"/>
        <end position="26"/>
    </location>
</feature>
<dbReference type="Proteomes" id="UP000503482">
    <property type="component" value="Chromosome"/>
</dbReference>
<proteinExistence type="predicted"/>
<dbReference type="GO" id="GO:0033228">
    <property type="term" value="P:cysteine export across plasma membrane"/>
    <property type="evidence" value="ECO:0007669"/>
    <property type="project" value="TreeGrafter"/>
</dbReference>
<feature type="transmembrane region" description="Helical" evidence="6">
    <location>
        <begin position="74"/>
        <end position="92"/>
    </location>
</feature>
<protein>
    <submittedName>
        <fullName evidence="7">Transporter, LysE family</fullName>
    </submittedName>
</protein>
<evidence type="ECO:0000256" key="2">
    <source>
        <dbReference type="ARBA" id="ARBA00022475"/>
    </source>
</evidence>
<feature type="transmembrane region" description="Helical" evidence="6">
    <location>
        <begin position="47"/>
        <end position="68"/>
    </location>
</feature>